<name>A0A6A4HMC2_9AGAR</name>
<protein>
    <submittedName>
        <fullName evidence="1">Uncharacterized protein</fullName>
    </submittedName>
</protein>
<dbReference type="Proteomes" id="UP000799118">
    <property type="component" value="Unassembled WGS sequence"/>
</dbReference>
<evidence type="ECO:0000313" key="2">
    <source>
        <dbReference type="Proteomes" id="UP000799118"/>
    </source>
</evidence>
<evidence type="ECO:0000313" key="1">
    <source>
        <dbReference type="EMBL" id="KAE9398751.1"/>
    </source>
</evidence>
<dbReference type="EMBL" id="ML769478">
    <property type="protein sequence ID" value="KAE9398751.1"/>
    <property type="molecule type" value="Genomic_DNA"/>
</dbReference>
<proteinExistence type="predicted"/>
<organism evidence="1 2">
    <name type="scientific">Gymnopus androsaceus JB14</name>
    <dbReference type="NCBI Taxonomy" id="1447944"/>
    <lineage>
        <taxon>Eukaryota</taxon>
        <taxon>Fungi</taxon>
        <taxon>Dikarya</taxon>
        <taxon>Basidiomycota</taxon>
        <taxon>Agaricomycotina</taxon>
        <taxon>Agaricomycetes</taxon>
        <taxon>Agaricomycetidae</taxon>
        <taxon>Agaricales</taxon>
        <taxon>Marasmiineae</taxon>
        <taxon>Omphalotaceae</taxon>
        <taxon>Gymnopus</taxon>
    </lineage>
</organism>
<keyword evidence="2" id="KW-1185">Reference proteome</keyword>
<gene>
    <name evidence="1" type="ORF">BT96DRAFT_939919</name>
</gene>
<accession>A0A6A4HMC2</accession>
<dbReference type="AlphaFoldDB" id="A0A6A4HMC2"/>
<reference evidence="1" key="1">
    <citation type="journal article" date="2019" name="Environ. Microbiol.">
        <title>Fungal ecological strategies reflected in gene transcription - a case study of two litter decomposers.</title>
        <authorList>
            <person name="Barbi F."/>
            <person name="Kohler A."/>
            <person name="Barry K."/>
            <person name="Baskaran P."/>
            <person name="Daum C."/>
            <person name="Fauchery L."/>
            <person name="Ihrmark K."/>
            <person name="Kuo A."/>
            <person name="LaButti K."/>
            <person name="Lipzen A."/>
            <person name="Morin E."/>
            <person name="Grigoriev I.V."/>
            <person name="Henrissat B."/>
            <person name="Lindahl B."/>
            <person name="Martin F."/>
        </authorList>
    </citation>
    <scope>NUCLEOTIDE SEQUENCE</scope>
    <source>
        <strain evidence="1">JB14</strain>
    </source>
</reference>
<sequence length="138" mass="15179">MAFIHADLDIPVLIHNEILPSPSLSILQWIQFQFPVTMVKESTNQPSTFFSESPPNEEDLSILCRLPIPHAQTVQILLSVYKKHLKAGISSVRGTCFECGGVELSQFASLAVGGIGVYQSMHKVTSLGETEALSMIYM</sequence>